<keyword evidence="2" id="KW-1185">Reference proteome</keyword>
<dbReference type="Proteomes" id="UP000694523">
    <property type="component" value="Unplaced"/>
</dbReference>
<sequence>MIIMADALGPFCVEFSVVHPRAPVPFCGHIKDKKLNFLKYNGTYPWFYLSFHSNMCKVAINCQCQHYVH</sequence>
<proteinExistence type="predicted"/>
<reference evidence="1" key="1">
    <citation type="submission" date="2025-08" db="UniProtKB">
        <authorList>
            <consortium name="Ensembl"/>
        </authorList>
    </citation>
    <scope>IDENTIFICATION</scope>
</reference>
<dbReference type="AlphaFoldDB" id="A0A8C6UZQ6"/>
<accession>A0A8C6UZQ6</accession>
<dbReference type="Ensembl" id="ENSNMLT00000048424.1">
    <property type="protein sequence ID" value="ENSNMLP00000043627.1"/>
    <property type="gene ID" value="ENSNMLG00000026429.1"/>
</dbReference>
<name>A0A8C6UZQ6_9GOBI</name>
<reference evidence="1" key="2">
    <citation type="submission" date="2025-09" db="UniProtKB">
        <authorList>
            <consortium name="Ensembl"/>
        </authorList>
    </citation>
    <scope>IDENTIFICATION</scope>
</reference>
<organism evidence="1 2">
    <name type="scientific">Neogobius melanostomus</name>
    <name type="common">round goby</name>
    <dbReference type="NCBI Taxonomy" id="47308"/>
    <lineage>
        <taxon>Eukaryota</taxon>
        <taxon>Metazoa</taxon>
        <taxon>Chordata</taxon>
        <taxon>Craniata</taxon>
        <taxon>Vertebrata</taxon>
        <taxon>Euteleostomi</taxon>
        <taxon>Actinopterygii</taxon>
        <taxon>Neopterygii</taxon>
        <taxon>Teleostei</taxon>
        <taxon>Neoteleostei</taxon>
        <taxon>Acanthomorphata</taxon>
        <taxon>Gobiaria</taxon>
        <taxon>Gobiiformes</taxon>
        <taxon>Gobioidei</taxon>
        <taxon>Gobiidae</taxon>
        <taxon>Benthophilinae</taxon>
        <taxon>Neogobiini</taxon>
        <taxon>Neogobius</taxon>
    </lineage>
</organism>
<evidence type="ECO:0000313" key="2">
    <source>
        <dbReference type="Proteomes" id="UP000694523"/>
    </source>
</evidence>
<evidence type="ECO:0000313" key="1">
    <source>
        <dbReference type="Ensembl" id="ENSNMLP00000043627.1"/>
    </source>
</evidence>
<protein>
    <submittedName>
        <fullName evidence="1">Uncharacterized protein</fullName>
    </submittedName>
</protein>